<sequence length="77" mass="8517">MAPPESPTRSWHPSARKRSDVPGSRLPCHISPHRGAWSWSVSMVLPHRSEEMVPVQQLCGPSKIGVLSRPPAGSWRV</sequence>
<keyword evidence="3" id="KW-1185">Reference proteome</keyword>
<dbReference type="AlphaFoldDB" id="A0AAV2YUK2"/>
<feature type="region of interest" description="Disordered" evidence="1">
    <location>
        <begin position="1"/>
        <end position="27"/>
    </location>
</feature>
<dbReference type="Proteomes" id="UP001146120">
    <property type="component" value="Unassembled WGS sequence"/>
</dbReference>
<evidence type="ECO:0000313" key="2">
    <source>
        <dbReference type="EMBL" id="DAZ98585.1"/>
    </source>
</evidence>
<reference evidence="2" key="2">
    <citation type="journal article" date="2023" name="Microbiol Resour">
        <title>Decontamination and Annotation of the Draft Genome Sequence of the Oomycete Lagenidium giganteum ARSEF 373.</title>
        <authorList>
            <person name="Morgan W.R."/>
            <person name="Tartar A."/>
        </authorList>
    </citation>
    <scope>NUCLEOTIDE SEQUENCE</scope>
    <source>
        <strain evidence="2">ARSEF 373</strain>
    </source>
</reference>
<protein>
    <submittedName>
        <fullName evidence="2">Uncharacterized protein</fullName>
    </submittedName>
</protein>
<evidence type="ECO:0000313" key="3">
    <source>
        <dbReference type="Proteomes" id="UP001146120"/>
    </source>
</evidence>
<accession>A0AAV2YUK2</accession>
<comment type="caution">
    <text evidence="2">The sequence shown here is derived from an EMBL/GenBank/DDBJ whole genome shotgun (WGS) entry which is preliminary data.</text>
</comment>
<evidence type="ECO:0000256" key="1">
    <source>
        <dbReference type="SAM" id="MobiDB-lite"/>
    </source>
</evidence>
<dbReference type="EMBL" id="DAKRPA010000102">
    <property type="protein sequence ID" value="DAZ98585.1"/>
    <property type="molecule type" value="Genomic_DNA"/>
</dbReference>
<proteinExistence type="predicted"/>
<name>A0AAV2YUK2_9STRA</name>
<organism evidence="2 3">
    <name type="scientific">Lagenidium giganteum</name>
    <dbReference type="NCBI Taxonomy" id="4803"/>
    <lineage>
        <taxon>Eukaryota</taxon>
        <taxon>Sar</taxon>
        <taxon>Stramenopiles</taxon>
        <taxon>Oomycota</taxon>
        <taxon>Peronosporomycetes</taxon>
        <taxon>Pythiales</taxon>
        <taxon>Pythiaceae</taxon>
    </lineage>
</organism>
<reference evidence="2" key="1">
    <citation type="submission" date="2022-11" db="EMBL/GenBank/DDBJ databases">
        <authorList>
            <person name="Morgan W.R."/>
            <person name="Tartar A."/>
        </authorList>
    </citation>
    <scope>NUCLEOTIDE SEQUENCE</scope>
    <source>
        <strain evidence="2">ARSEF 373</strain>
    </source>
</reference>
<gene>
    <name evidence="2" type="ORF">N0F65_001004</name>
</gene>